<dbReference type="InterPro" id="IPR021625">
    <property type="entry name" value="PI31_Prot_N"/>
</dbReference>
<dbReference type="Gene3D" id="3.40.1000.30">
    <property type="match status" value="1"/>
</dbReference>
<keyword evidence="2" id="KW-0647">Proteasome</keyword>
<feature type="domain" description="PI31 proteasome regulator N-terminal" evidence="3">
    <location>
        <begin position="25"/>
        <end position="174"/>
    </location>
</feature>
<dbReference type="Proteomes" id="UP001161247">
    <property type="component" value="Chromosome 6"/>
</dbReference>
<dbReference type="InterPro" id="IPR045128">
    <property type="entry name" value="PI31-like"/>
</dbReference>
<dbReference type="PANTHER" id="PTHR13266">
    <property type="entry name" value="PROTEASOME INHIBITOR"/>
    <property type="match status" value="1"/>
</dbReference>
<reference evidence="4" key="1">
    <citation type="submission" date="2023-03" db="EMBL/GenBank/DDBJ databases">
        <authorList>
            <person name="Julca I."/>
        </authorList>
    </citation>
    <scope>NUCLEOTIDE SEQUENCE</scope>
</reference>
<dbReference type="GO" id="GO:0004866">
    <property type="term" value="F:endopeptidase inhibitor activity"/>
    <property type="evidence" value="ECO:0007669"/>
    <property type="project" value="InterPro"/>
</dbReference>
<evidence type="ECO:0000259" key="3">
    <source>
        <dbReference type="Pfam" id="PF11566"/>
    </source>
</evidence>
<dbReference type="PANTHER" id="PTHR13266:SF1">
    <property type="entry name" value="PROTEASOME INHIBITOR PI31 SUBUNIT"/>
    <property type="match status" value="1"/>
</dbReference>
<gene>
    <name evidence="4" type="ORF">OLC1_LOCUS17143</name>
</gene>
<keyword evidence="5" id="KW-1185">Reference proteome</keyword>
<protein>
    <submittedName>
        <fullName evidence="4">OLC1v1008973C1</fullName>
    </submittedName>
</protein>
<evidence type="ECO:0000256" key="1">
    <source>
        <dbReference type="ARBA" id="ARBA00006405"/>
    </source>
</evidence>
<comment type="similarity">
    <text evidence="1">Belongs to the proteasome inhibitor PI31 family.</text>
</comment>
<dbReference type="GO" id="GO:0070628">
    <property type="term" value="F:proteasome binding"/>
    <property type="evidence" value="ECO:0007669"/>
    <property type="project" value="InterPro"/>
</dbReference>
<evidence type="ECO:0000313" key="4">
    <source>
        <dbReference type="EMBL" id="CAI9109198.1"/>
    </source>
</evidence>
<organism evidence="4 5">
    <name type="scientific">Oldenlandia corymbosa var. corymbosa</name>
    <dbReference type="NCBI Taxonomy" id="529605"/>
    <lineage>
        <taxon>Eukaryota</taxon>
        <taxon>Viridiplantae</taxon>
        <taxon>Streptophyta</taxon>
        <taxon>Embryophyta</taxon>
        <taxon>Tracheophyta</taxon>
        <taxon>Spermatophyta</taxon>
        <taxon>Magnoliopsida</taxon>
        <taxon>eudicotyledons</taxon>
        <taxon>Gunneridae</taxon>
        <taxon>Pentapetalae</taxon>
        <taxon>asterids</taxon>
        <taxon>lamiids</taxon>
        <taxon>Gentianales</taxon>
        <taxon>Rubiaceae</taxon>
        <taxon>Rubioideae</taxon>
        <taxon>Spermacoceae</taxon>
        <taxon>Hedyotis-Oldenlandia complex</taxon>
        <taxon>Oldenlandia</taxon>
    </lineage>
</organism>
<dbReference type="GO" id="GO:0000502">
    <property type="term" value="C:proteasome complex"/>
    <property type="evidence" value="ECO:0007669"/>
    <property type="project" value="UniProtKB-KW"/>
</dbReference>
<proteinExistence type="inferred from homology"/>
<dbReference type="GO" id="GO:0043161">
    <property type="term" value="P:proteasome-mediated ubiquitin-dependent protein catabolic process"/>
    <property type="evidence" value="ECO:0007669"/>
    <property type="project" value="InterPro"/>
</dbReference>
<evidence type="ECO:0000313" key="5">
    <source>
        <dbReference type="Proteomes" id="UP001161247"/>
    </source>
</evidence>
<name>A0AAV1DR53_OLDCO</name>
<evidence type="ECO:0000256" key="2">
    <source>
        <dbReference type="ARBA" id="ARBA00022942"/>
    </source>
</evidence>
<dbReference type="EMBL" id="OX459123">
    <property type="protein sequence ID" value="CAI9109198.1"/>
    <property type="molecule type" value="Genomic_DNA"/>
</dbReference>
<dbReference type="Pfam" id="PF11566">
    <property type="entry name" value="PI31_Prot_N"/>
    <property type="match status" value="1"/>
</dbReference>
<accession>A0AAV1DR53</accession>
<sequence length="230" mass="25260">MTAFSSSTPSISTESVMAVIRATMPAFRNAHDKIAFIVHAAFFTSGFVLRAAGQAAFNDDNCFSYDHQEVGIHGWNELESNYAFVYTHPNNGGFRENIVVKCLASNHRLHIYAALDKGLGLGYYPDVLGRLQINIHDYVPPASNNSNSNGGYDHEFVKDFGKLVRDIDHELVTKFSHLFLRRGSGYGGPADFRHAPLPPCPPRAPPAPAVPLPPGAPFGSPLWFNPGWYS</sequence>
<dbReference type="AlphaFoldDB" id="A0AAV1DR53"/>